<gene>
    <name evidence="1" type="ORF">LNTAR_00065</name>
</gene>
<dbReference type="eggNOG" id="COG3372">
    <property type="taxonomic scope" value="Bacteria"/>
</dbReference>
<proteinExistence type="predicted"/>
<accession>A6DK50</accession>
<dbReference type="RefSeq" id="WP_007278263.1">
    <property type="nucleotide sequence ID" value="NZ_ABCK01000007.1"/>
</dbReference>
<comment type="caution">
    <text evidence="1">The sequence shown here is derived from an EMBL/GenBank/DDBJ whole genome shotgun (WGS) entry which is preliminary data.</text>
</comment>
<evidence type="ECO:0000313" key="1">
    <source>
        <dbReference type="EMBL" id="EDM27748.1"/>
    </source>
</evidence>
<organism evidence="1 2">
    <name type="scientific">Lentisphaera araneosa HTCC2155</name>
    <dbReference type="NCBI Taxonomy" id="313628"/>
    <lineage>
        <taxon>Bacteria</taxon>
        <taxon>Pseudomonadati</taxon>
        <taxon>Lentisphaerota</taxon>
        <taxon>Lentisphaeria</taxon>
        <taxon>Lentisphaerales</taxon>
        <taxon>Lentisphaeraceae</taxon>
        <taxon>Lentisphaera</taxon>
    </lineage>
</organism>
<protein>
    <recommendedName>
        <fullName evidence="3">DUF790 family protein</fullName>
    </recommendedName>
</protein>
<dbReference type="PANTHER" id="PTHR39640:SF1">
    <property type="entry name" value="DUF790 FAMILY PROTEIN"/>
    <property type="match status" value="1"/>
</dbReference>
<dbReference type="Pfam" id="PF05626">
    <property type="entry name" value="DUF790"/>
    <property type="match status" value="1"/>
</dbReference>
<keyword evidence="2" id="KW-1185">Reference proteome</keyword>
<dbReference type="AlphaFoldDB" id="A6DK50"/>
<evidence type="ECO:0008006" key="3">
    <source>
        <dbReference type="Google" id="ProtNLM"/>
    </source>
</evidence>
<dbReference type="Proteomes" id="UP000004947">
    <property type="component" value="Unassembled WGS sequence"/>
</dbReference>
<reference evidence="1 2" key="1">
    <citation type="journal article" date="2010" name="J. Bacteriol.">
        <title>Genome sequence of Lentisphaera araneosa HTCC2155T, the type species of the order Lentisphaerales in the phylum Lentisphaerae.</title>
        <authorList>
            <person name="Thrash J.C."/>
            <person name="Cho J.C."/>
            <person name="Vergin K.L."/>
            <person name="Morris R.M."/>
            <person name="Giovannoni S.J."/>
        </authorList>
    </citation>
    <scope>NUCLEOTIDE SEQUENCE [LARGE SCALE GENOMIC DNA]</scope>
    <source>
        <strain evidence="1 2">HTCC2155</strain>
    </source>
</reference>
<name>A6DK50_9BACT</name>
<dbReference type="STRING" id="313628.LNTAR_00065"/>
<dbReference type="PANTHER" id="PTHR39640">
    <property type="entry name" value="VNG6129C"/>
    <property type="match status" value="1"/>
</dbReference>
<dbReference type="InterPro" id="IPR008508">
    <property type="entry name" value="Bax1"/>
</dbReference>
<evidence type="ECO:0000313" key="2">
    <source>
        <dbReference type="Proteomes" id="UP000004947"/>
    </source>
</evidence>
<sequence length="406" mass="47187">MLTKDLVKFSRRKDRIHPHSIKTDQQGLLDLAQDLLNIYQFGEGKNRQELEEESSIIINGFSTPLMARGLNRLCLDRCEFTQCLEVDFASAREQVFDLSAKFLKEADKYDFEGFRDQIESQVANELQELVHEDLYGDLPHSDLLLKFKAMRPVDLLHRYNLAQVQYHMLFAGDLALTLKKVEAAELRKIFKYLKFFRLLARIESPQKGTLKITIDGPISLFENTRKYGLQLANFIPAFVDCANWQFEAKVDLPRFKNKVLKLTHRAGLKSHYKNFSAFVPEEIRLFHKTFADKAKDWQIVGDTPFVEMGEEGKQELIFPDLSFAKDAKTVHMELFHRWHAGALRRRLDQLYTKPNCQLLIGIDRSLVRASTFKEEVESHPYFAKHGFLFNDFPSVTRVNSLLKSFS</sequence>
<dbReference type="EMBL" id="ABCK01000007">
    <property type="protein sequence ID" value="EDM27748.1"/>
    <property type="molecule type" value="Genomic_DNA"/>
</dbReference>
<dbReference type="OrthoDB" id="5292613at2"/>